<dbReference type="SUPFAM" id="SSF48452">
    <property type="entry name" value="TPR-like"/>
    <property type="match status" value="1"/>
</dbReference>
<feature type="signal peptide" evidence="2">
    <location>
        <begin position="1"/>
        <end position="48"/>
    </location>
</feature>
<dbReference type="Gene3D" id="1.25.40.10">
    <property type="entry name" value="Tetratricopeptide repeat domain"/>
    <property type="match status" value="1"/>
</dbReference>
<reference evidence="3 4" key="1">
    <citation type="submission" date="2019-02" db="EMBL/GenBank/DDBJ databases">
        <title>Deep-cultivation of Planctomycetes and their phenomic and genomic characterization uncovers novel biology.</title>
        <authorList>
            <person name="Wiegand S."/>
            <person name="Jogler M."/>
            <person name="Boedeker C."/>
            <person name="Pinto D."/>
            <person name="Vollmers J."/>
            <person name="Rivas-Marin E."/>
            <person name="Kohn T."/>
            <person name="Peeters S.H."/>
            <person name="Heuer A."/>
            <person name="Rast P."/>
            <person name="Oberbeckmann S."/>
            <person name="Bunk B."/>
            <person name="Jeske O."/>
            <person name="Meyerdierks A."/>
            <person name="Storesund J.E."/>
            <person name="Kallscheuer N."/>
            <person name="Luecker S."/>
            <person name="Lage O.M."/>
            <person name="Pohl T."/>
            <person name="Merkel B.J."/>
            <person name="Hornburger P."/>
            <person name="Mueller R.-W."/>
            <person name="Bruemmer F."/>
            <person name="Labrenz M."/>
            <person name="Spormann A.M."/>
            <person name="Op Den Camp H."/>
            <person name="Overmann J."/>
            <person name="Amann R."/>
            <person name="Jetten M.S.M."/>
            <person name="Mascher T."/>
            <person name="Medema M.H."/>
            <person name="Devos D.P."/>
            <person name="Kaster A.-K."/>
            <person name="Ovreas L."/>
            <person name="Rohde M."/>
            <person name="Galperin M.Y."/>
            <person name="Jogler C."/>
        </authorList>
    </citation>
    <scope>NUCLEOTIDE SEQUENCE [LARGE SCALE GENOMIC DNA]</scope>
    <source>
        <strain evidence="3 4">Q31b</strain>
    </source>
</reference>
<dbReference type="Proteomes" id="UP000315471">
    <property type="component" value="Unassembled WGS sequence"/>
</dbReference>
<sequence precursor="true">MQRRRRNLTGFAQRLHARPMHATGWWLRSCLATLCLLIAASISSFASAQSAQNPEQSPISAEFSTAFEQLNQAIAAGQHEKAIALARRLDDQKPTEIDLSLSLVQLARSLQASGETAGASEFYTRTCDALTRPASANLAAETVISMRLMAATWFVQTEERSIAAVSLERAFERADAFSELQRKIAVDLCLTLGADSLQSGLPEIASVVYPLAVKHASDQQRSLAMLGDAWAMAMLGKQPIEAANRMTDFVNAFPKHPDAPRALRAAVACLKQYSANTDKANTDKGNAEKGDFAAAPLDKSEQENRILTDLLTRWPDLIEAKEITANYVGRRADQIPMSVQNWIVSQAKTDQIDALDPPMIVLALQIAATHSDSTCWDRCKAKLGEIDQTGQWTSDLLDRLASKSDAEQFVIYLLTSSSEMGNTKDRFEPASAADSVSGPKRAICPMAREAACRWAGRNQNWSMLAMAASSTSPETNDPTRTVAMERLFAESLMQTGHKAAAHAWWVHLVDMRKVDDFATLLRCAETESSLGEVGVASRRVDAAKQAAGDDQLRGCLVSMLAAELAVRRLRFDEARGELEAVVRSSTVDASLRGRAQWMIGETFYLQERFTDAIEAYRSVAGMDPDGVWVAAALVQAGKCFEQLGRTRDAAVCYSTLMARHRDSQYAELASRRLAALSNATSSDSNKTLRR</sequence>
<keyword evidence="4" id="KW-1185">Reference proteome</keyword>
<comment type="caution">
    <text evidence="3">The sequence shown here is derived from an EMBL/GenBank/DDBJ whole genome shotgun (WGS) entry which is preliminary data.</text>
</comment>
<feature type="repeat" description="TPR" evidence="1">
    <location>
        <begin position="593"/>
        <end position="626"/>
    </location>
</feature>
<feature type="chain" id="PRO_5022934029" evidence="2">
    <location>
        <begin position="49"/>
        <end position="690"/>
    </location>
</feature>
<dbReference type="EMBL" id="SJPY01000010">
    <property type="protein sequence ID" value="TWU35247.1"/>
    <property type="molecule type" value="Genomic_DNA"/>
</dbReference>
<name>A0A5C6DHD0_9BACT</name>
<evidence type="ECO:0000313" key="4">
    <source>
        <dbReference type="Proteomes" id="UP000315471"/>
    </source>
</evidence>
<keyword evidence="1" id="KW-0802">TPR repeat</keyword>
<dbReference type="Pfam" id="PF13174">
    <property type="entry name" value="TPR_6"/>
    <property type="match status" value="1"/>
</dbReference>
<dbReference type="SMART" id="SM00028">
    <property type="entry name" value="TPR"/>
    <property type="match status" value="2"/>
</dbReference>
<protein>
    <submittedName>
        <fullName evidence="3">Uncharacterized protein</fullName>
    </submittedName>
</protein>
<dbReference type="AlphaFoldDB" id="A0A5C6DHD0"/>
<dbReference type="Pfam" id="PF13432">
    <property type="entry name" value="TPR_16"/>
    <property type="match status" value="1"/>
</dbReference>
<dbReference type="InterPro" id="IPR011990">
    <property type="entry name" value="TPR-like_helical_dom_sf"/>
</dbReference>
<proteinExistence type="predicted"/>
<dbReference type="PROSITE" id="PS50005">
    <property type="entry name" value="TPR"/>
    <property type="match status" value="1"/>
</dbReference>
<keyword evidence="2" id="KW-0732">Signal</keyword>
<evidence type="ECO:0000313" key="3">
    <source>
        <dbReference type="EMBL" id="TWU35247.1"/>
    </source>
</evidence>
<organism evidence="3 4">
    <name type="scientific">Novipirellula aureliae</name>
    <dbReference type="NCBI Taxonomy" id="2527966"/>
    <lineage>
        <taxon>Bacteria</taxon>
        <taxon>Pseudomonadati</taxon>
        <taxon>Planctomycetota</taxon>
        <taxon>Planctomycetia</taxon>
        <taxon>Pirellulales</taxon>
        <taxon>Pirellulaceae</taxon>
        <taxon>Novipirellula</taxon>
    </lineage>
</organism>
<dbReference type="InterPro" id="IPR019734">
    <property type="entry name" value="TPR_rpt"/>
</dbReference>
<gene>
    <name evidence="3" type="ORF">Q31b_53430</name>
</gene>
<accession>A0A5C6DHD0</accession>
<evidence type="ECO:0000256" key="2">
    <source>
        <dbReference type="SAM" id="SignalP"/>
    </source>
</evidence>
<evidence type="ECO:0000256" key="1">
    <source>
        <dbReference type="PROSITE-ProRule" id="PRU00339"/>
    </source>
</evidence>